<feature type="compositionally biased region" description="Low complexity" evidence="8">
    <location>
        <begin position="471"/>
        <end position="505"/>
    </location>
</feature>
<evidence type="ECO:0000256" key="6">
    <source>
        <dbReference type="RuleBase" id="RU004335"/>
    </source>
</evidence>
<feature type="chain" id="PRO_5017396755" description="X8 domain-containing protein" evidence="9">
    <location>
        <begin position="27"/>
        <end position="625"/>
    </location>
</feature>
<feature type="region of interest" description="Disordered" evidence="8">
    <location>
        <begin position="47"/>
        <end position="130"/>
    </location>
</feature>
<dbReference type="Pfam" id="PF07983">
    <property type="entry name" value="X8"/>
    <property type="match status" value="1"/>
</dbReference>
<dbReference type="OMA" id="CDAKSSW"/>
<evidence type="ECO:0000256" key="8">
    <source>
        <dbReference type="SAM" id="MobiDB-lite"/>
    </source>
</evidence>
<keyword evidence="5 7" id="KW-0326">Glycosidase</keyword>
<evidence type="ECO:0000259" key="10">
    <source>
        <dbReference type="SMART" id="SM00768"/>
    </source>
</evidence>
<evidence type="ECO:0000256" key="5">
    <source>
        <dbReference type="ARBA" id="ARBA00023295"/>
    </source>
</evidence>
<dbReference type="Proteomes" id="UP000265515">
    <property type="component" value="Unassembled WGS sequence"/>
</dbReference>
<keyword evidence="12" id="KW-1185">Reference proteome</keyword>
<dbReference type="SUPFAM" id="SSF51445">
    <property type="entry name" value="(Trans)glycosidases"/>
    <property type="match status" value="1"/>
</dbReference>
<dbReference type="InterPro" id="IPR000490">
    <property type="entry name" value="Glyco_hydro_17"/>
</dbReference>
<dbReference type="SMART" id="SM00768">
    <property type="entry name" value="X8"/>
    <property type="match status" value="1"/>
</dbReference>
<comment type="caution">
    <text evidence="11">The sequence shown here is derived from an EMBL/GenBank/DDBJ whole genome shotgun (WGS) entry which is preliminary data.</text>
</comment>
<feature type="compositionally biased region" description="Pro residues" evidence="8">
    <location>
        <begin position="66"/>
        <end position="80"/>
    </location>
</feature>
<feature type="region of interest" description="Disordered" evidence="8">
    <location>
        <begin position="471"/>
        <end position="527"/>
    </location>
</feature>
<keyword evidence="3 7" id="KW-0378">Hydrolase</keyword>
<dbReference type="PROSITE" id="PS00587">
    <property type="entry name" value="GLYCOSYL_HYDROL_F17"/>
    <property type="match status" value="1"/>
</dbReference>
<keyword evidence="4" id="KW-1015">Disulfide bond</keyword>
<sequence>MNATRDRALRGWLWILFLLLSYGGHGGQERNGWREEGNGAILLASAQTSQPSEELPESDSAGDGPYVPPPSTSLPTPTTPPSTSLRTPTTPSSTSPPTPTTVPSASPLAPTTPPSTTTPAKSTAPSQGVGVNIGFGLSSKPLTASEMVAIVMKTKASSVKLFGDFIDTPEAMAFIDALAGTGIDVVIPVALQQIAKLASDYNASRDFVQSKVKVRLDKSIAISTIAVGNEVLLPEHGTTYWATIVPAMRNVYTALQDFGLHTSIKVITPLNFNALQATYPPSAGAFNQSYMGTIKPLLQFLNETGSSFMVNIYPFYPTRDPNNNIVLDFALGVPGSKVDTDPVSGLSYTNMIDMMMDALAIAIEKEGFHGMPVAIGEVGWPTGGHQIATVANAEKFNNYLVGQLMSKKGTPKRPGAQGWMQVYIFELLDEDLKPYTDLNGAFERHWGMYYMNGTGKYAIDLSVGWGGTASTVPPTTPTSPTSATSPTSPIAPITPSTPSTAPPASQSGPIIPTTCTPGERGGKTKSLNQTLTQAGGPNTYCVINDCASDVSIQLAIDWVCGQGQVGCTATQEGGPCFVPNTPVSHGSFLVNKYYASQGRKPSACIFNGAGMIIGENPSYGACIYN</sequence>
<dbReference type="InterPro" id="IPR012946">
    <property type="entry name" value="X8"/>
</dbReference>
<dbReference type="Gene3D" id="3.20.20.80">
    <property type="entry name" value="Glycosidases"/>
    <property type="match status" value="1"/>
</dbReference>
<protein>
    <recommendedName>
        <fullName evidence="10">X8 domain-containing protein</fullName>
    </recommendedName>
</protein>
<evidence type="ECO:0000313" key="11">
    <source>
        <dbReference type="EMBL" id="GBG85597.1"/>
    </source>
</evidence>
<keyword evidence="2 9" id="KW-0732">Signal</keyword>
<feature type="signal peptide" evidence="9">
    <location>
        <begin position="1"/>
        <end position="26"/>
    </location>
</feature>
<feature type="domain" description="X8" evidence="10">
    <location>
        <begin position="539"/>
        <end position="624"/>
    </location>
</feature>
<gene>
    <name evidence="11" type="ORF">CBR_g40325</name>
</gene>
<dbReference type="AlphaFoldDB" id="A0A388LTF8"/>
<evidence type="ECO:0000256" key="2">
    <source>
        <dbReference type="ARBA" id="ARBA00022729"/>
    </source>
</evidence>
<dbReference type="OrthoDB" id="941679at2759"/>
<dbReference type="PANTHER" id="PTHR32227">
    <property type="entry name" value="GLUCAN ENDO-1,3-BETA-GLUCOSIDASE BG1-RELATED-RELATED"/>
    <property type="match status" value="1"/>
</dbReference>
<feature type="compositionally biased region" description="Low complexity" evidence="8">
    <location>
        <begin position="101"/>
        <end position="126"/>
    </location>
</feature>
<dbReference type="GO" id="GO:0005975">
    <property type="term" value="P:carbohydrate metabolic process"/>
    <property type="evidence" value="ECO:0007669"/>
    <property type="project" value="InterPro"/>
</dbReference>
<evidence type="ECO:0000256" key="4">
    <source>
        <dbReference type="ARBA" id="ARBA00023157"/>
    </source>
</evidence>
<dbReference type="Pfam" id="PF00332">
    <property type="entry name" value="Glyco_hydro_17"/>
    <property type="match status" value="1"/>
</dbReference>
<dbReference type="GO" id="GO:0004553">
    <property type="term" value="F:hydrolase activity, hydrolyzing O-glycosyl compounds"/>
    <property type="evidence" value="ECO:0007669"/>
    <property type="project" value="InterPro"/>
</dbReference>
<dbReference type="InterPro" id="IPR017853">
    <property type="entry name" value="GH"/>
</dbReference>
<reference evidence="11 12" key="1">
    <citation type="journal article" date="2018" name="Cell">
        <title>The Chara Genome: Secondary Complexity and Implications for Plant Terrestrialization.</title>
        <authorList>
            <person name="Nishiyama T."/>
            <person name="Sakayama H."/>
            <person name="Vries J.D."/>
            <person name="Buschmann H."/>
            <person name="Saint-Marcoux D."/>
            <person name="Ullrich K.K."/>
            <person name="Haas F.B."/>
            <person name="Vanderstraeten L."/>
            <person name="Becker D."/>
            <person name="Lang D."/>
            <person name="Vosolsobe S."/>
            <person name="Rombauts S."/>
            <person name="Wilhelmsson P.K.I."/>
            <person name="Janitza P."/>
            <person name="Kern R."/>
            <person name="Heyl A."/>
            <person name="Rumpler F."/>
            <person name="Villalobos L.I.A.C."/>
            <person name="Clay J.M."/>
            <person name="Skokan R."/>
            <person name="Toyoda A."/>
            <person name="Suzuki Y."/>
            <person name="Kagoshima H."/>
            <person name="Schijlen E."/>
            <person name="Tajeshwar N."/>
            <person name="Catarino B."/>
            <person name="Hetherington A.J."/>
            <person name="Saltykova A."/>
            <person name="Bonnot C."/>
            <person name="Breuninger H."/>
            <person name="Symeonidi A."/>
            <person name="Radhakrishnan G.V."/>
            <person name="Van Nieuwerburgh F."/>
            <person name="Deforce D."/>
            <person name="Chang C."/>
            <person name="Karol K.G."/>
            <person name="Hedrich R."/>
            <person name="Ulvskov P."/>
            <person name="Glockner G."/>
            <person name="Delwiche C.F."/>
            <person name="Petrasek J."/>
            <person name="Van de Peer Y."/>
            <person name="Friml J."/>
            <person name="Beilby M."/>
            <person name="Dolan L."/>
            <person name="Kohara Y."/>
            <person name="Sugano S."/>
            <person name="Fujiyama A."/>
            <person name="Delaux P.-M."/>
            <person name="Quint M."/>
            <person name="TheiBen G."/>
            <person name="Hagemann M."/>
            <person name="Harholt J."/>
            <person name="Dunand C."/>
            <person name="Zachgo S."/>
            <person name="Langdale J."/>
            <person name="Maumus F."/>
            <person name="Straeten D.V.D."/>
            <person name="Gould S.B."/>
            <person name="Rensing S.A."/>
        </authorList>
    </citation>
    <scope>NUCLEOTIDE SEQUENCE [LARGE SCALE GENOMIC DNA]</scope>
    <source>
        <strain evidence="11 12">S276</strain>
    </source>
</reference>
<dbReference type="EMBL" id="BFEA01000526">
    <property type="protein sequence ID" value="GBG85597.1"/>
    <property type="molecule type" value="Genomic_DNA"/>
</dbReference>
<evidence type="ECO:0000256" key="1">
    <source>
        <dbReference type="ARBA" id="ARBA00008773"/>
    </source>
</evidence>
<dbReference type="Gramene" id="GBG85597">
    <property type="protein sequence ID" value="GBG85597"/>
    <property type="gene ID" value="CBR_g40325"/>
</dbReference>
<dbReference type="Gene3D" id="1.20.58.1040">
    <property type="match status" value="1"/>
</dbReference>
<evidence type="ECO:0000313" key="12">
    <source>
        <dbReference type="Proteomes" id="UP000265515"/>
    </source>
</evidence>
<evidence type="ECO:0000256" key="7">
    <source>
        <dbReference type="RuleBase" id="RU004336"/>
    </source>
</evidence>
<evidence type="ECO:0000256" key="9">
    <source>
        <dbReference type="SAM" id="SignalP"/>
    </source>
</evidence>
<comment type="similarity">
    <text evidence="1 6">Belongs to the glycosyl hydrolase 17 family.</text>
</comment>
<dbReference type="InterPro" id="IPR044965">
    <property type="entry name" value="Glyco_hydro_17_plant"/>
</dbReference>
<evidence type="ECO:0000256" key="3">
    <source>
        <dbReference type="ARBA" id="ARBA00022801"/>
    </source>
</evidence>
<feature type="compositionally biased region" description="Low complexity" evidence="8">
    <location>
        <begin position="81"/>
        <end position="93"/>
    </location>
</feature>
<organism evidence="11 12">
    <name type="scientific">Chara braunii</name>
    <name type="common">Braun's stonewort</name>
    <dbReference type="NCBI Taxonomy" id="69332"/>
    <lineage>
        <taxon>Eukaryota</taxon>
        <taxon>Viridiplantae</taxon>
        <taxon>Streptophyta</taxon>
        <taxon>Charophyceae</taxon>
        <taxon>Charales</taxon>
        <taxon>Characeae</taxon>
        <taxon>Chara</taxon>
    </lineage>
</organism>
<accession>A0A388LTF8</accession>
<name>A0A388LTF8_CHABU</name>
<proteinExistence type="inferred from homology"/>